<dbReference type="PANTHER" id="PTHR30535">
    <property type="entry name" value="VITAMIN B12-BINDING PROTEIN"/>
    <property type="match status" value="1"/>
</dbReference>
<keyword evidence="5" id="KW-1185">Reference proteome</keyword>
<comment type="caution">
    <text evidence="4">The sequence shown here is derived from an EMBL/GenBank/DDBJ whole genome shotgun (WGS) entry which is preliminary data.</text>
</comment>
<accession>A0A927C2P8</accession>
<reference evidence="4" key="1">
    <citation type="submission" date="2020-09" db="EMBL/GenBank/DDBJ databases">
        <authorList>
            <person name="Yoon J.-W."/>
        </authorList>
    </citation>
    <scope>NUCLEOTIDE SEQUENCE</scope>
    <source>
        <strain evidence="4">KMU-158</strain>
    </source>
</reference>
<gene>
    <name evidence="4" type="ORF">IB286_06620</name>
</gene>
<feature type="domain" description="Fe/B12 periplasmic-binding" evidence="3">
    <location>
        <begin position="37"/>
        <end position="289"/>
    </location>
</feature>
<dbReference type="SUPFAM" id="SSF53807">
    <property type="entry name" value="Helical backbone' metal receptor"/>
    <property type="match status" value="1"/>
</dbReference>
<evidence type="ECO:0000259" key="3">
    <source>
        <dbReference type="PROSITE" id="PS50983"/>
    </source>
</evidence>
<evidence type="ECO:0000313" key="4">
    <source>
        <dbReference type="EMBL" id="MBD2858681.1"/>
    </source>
</evidence>
<name>A0A927C2P8_9GAMM</name>
<feature type="chain" id="PRO_5037219324" evidence="2">
    <location>
        <begin position="18"/>
        <end position="289"/>
    </location>
</feature>
<dbReference type="AlphaFoldDB" id="A0A927C2P8"/>
<evidence type="ECO:0000256" key="1">
    <source>
        <dbReference type="ARBA" id="ARBA00022729"/>
    </source>
</evidence>
<protein>
    <submittedName>
        <fullName evidence="4">Cobalamin-binding protein</fullName>
    </submittedName>
</protein>
<proteinExistence type="predicted"/>
<dbReference type="CDD" id="cd01144">
    <property type="entry name" value="BtuF"/>
    <property type="match status" value="1"/>
</dbReference>
<feature type="signal peptide" evidence="2">
    <location>
        <begin position="1"/>
        <end position="17"/>
    </location>
</feature>
<dbReference type="PROSITE" id="PS50983">
    <property type="entry name" value="FE_B12_PBP"/>
    <property type="match status" value="1"/>
</dbReference>
<sequence length="289" mass="31647">MRLLLGLLVLWASSSHAEVCVTDDLSRQVCLPKAAERIIVLSPGIAEQTFAAGAGSKLVAAVSFSDYPEAAKKLPRIGGYNRFDLEAIVALKPDLLIAWSEGNPAEQLAQLDALGLNIYYSEPFEFDDIASTIVRIGALAGTGEHALAVANHFLSGIQDLRARFEDAPPVQVFQQIWKNPLMTVNDQHLIAKVTRLCGGQNIFGDLNQLSPRIDLEAVISANPEAIVAGGMGEDSPEWLDDWRRFDGITAVQRNNLFFIPPSTLQRPTPRLLEGATLLCDYLETARERR</sequence>
<dbReference type="NCBIfam" id="NF038402">
    <property type="entry name" value="TroA_like"/>
    <property type="match status" value="1"/>
</dbReference>
<dbReference type="EMBL" id="JACXLD010000003">
    <property type="protein sequence ID" value="MBD2858681.1"/>
    <property type="molecule type" value="Genomic_DNA"/>
</dbReference>
<dbReference type="Pfam" id="PF01497">
    <property type="entry name" value="Peripla_BP_2"/>
    <property type="match status" value="1"/>
</dbReference>
<dbReference type="InterPro" id="IPR050902">
    <property type="entry name" value="ABC_Transporter_SBP"/>
</dbReference>
<dbReference type="PANTHER" id="PTHR30535:SF34">
    <property type="entry name" value="MOLYBDATE-BINDING PROTEIN MOLA"/>
    <property type="match status" value="1"/>
</dbReference>
<dbReference type="Gene3D" id="3.40.50.1980">
    <property type="entry name" value="Nitrogenase molybdenum iron protein domain"/>
    <property type="match status" value="2"/>
</dbReference>
<keyword evidence="1 2" id="KW-0732">Signal</keyword>
<dbReference type="InterPro" id="IPR054828">
    <property type="entry name" value="Vit_B12_bind_prot"/>
</dbReference>
<dbReference type="Proteomes" id="UP000610558">
    <property type="component" value="Unassembled WGS sequence"/>
</dbReference>
<organism evidence="4 5">
    <name type="scientific">Spongiibacter pelagi</name>
    <dbReference type="NCBI Taxonomy" id="2760804"/>
    <lineage>
        <taxon>Bacteria</taxon>
        <taxon>Pseudomonadati</taxon>
        <taxon>Pseudomonadota</taxon>
        <taxon>Gammaproteobacteria</taxon>
        <taxon>Cellvibrionales</taxon>
        <taxon>Spongiibacteraceae</taxon>
        <taxon>Spongiibacter</taxon>
    </lineage>
</organism>
<evidence type="ECO:0000256" key="2">
    <source>
        <dbReference type="SAM" id="SignalP"/>
    </source>
</evidence>
<dbReference type="GO" id="GO:0071281">
    <property type="term" value="P:cellular response to iron ion"/>
    <property type="evidence" value="ECO:0007669"/>
    <property type="project" value="TreeGrafter"/>
</dbReference>
<dbReference type="InterPro" id="IPR002491">
    <property type="entry name" value="ABC_transptr_periplasmic_BD"/>
</dbReference>
<evidence type="ECO:0000313" key="5">
    <source>
        <dbReference type="Proteomes" id="UP000610558"/>
    </source>
</evidence>